<proteinExistence type="predicted"/>
<sequence>MDQHRFSRMQLLVGSAGIDRLASASVAVFGIGGVGSYAAEALARAGVGRLTLVDFDDICLTNVNRQIHALDGTIGRPKVLVMAERCRAINPAALVEPIQSFYEAKNAEELLGRGYDYVLDCIDHITAKLHLIQSCRERGLPIIASMGAANKLDPKKIAVADLFDTQKCRLARIIRKELRKRGIVSGVPVVYSTEEFRPLSGETAVCAANCICPSREDQRWSCGDRRVILGSSSYIPPLFGLTMAGEVIRTLLGEGTP</sequence>
<dbReference type="InterPro" id="IPR035985">
    <property type="entry name" value="Ubiquitin-activating_enz"/>
</dbReference>
<dbReference type="GO" id="GO:0061503">
    <property type="term" value="F:tRNA threonylcarbamoyladenosine dehydratase"/>
    <property type="evidence" value="ECO:0007669"/>
    <property type="project" value="TreeGrafter"/>
</dbReference>
<dbReference type="PANTHER" id="PTHR43267">
    <property type="entry name" value="TRNA THREONYLCARBAMOYLADENOSINE DEHYDRATASE"/>
    <property type="match status" value="1"/>
</dbReference>
<dbReference type="Gene3D" id="3.40.50.720">
    <property type="entry name" value="NAD(P)-binding Rossmann-like Domain"/>
    <property type="match status" value="1"/>
</dbReference>
<protein>
    <submittedName>
        <fullName evidence="2">tRNA A37 threonylcarbamoyladenosine dehydratase</fullName>
    </submittedName>
</protein>
<gene>
    <name evidence="2" type="ORF">DSOUD_0346</name>
</gene>
<dbReference type="STRING" id="1603606.DSOUD_0346"/>
<dbReference type="GO" id="GO:0008641">
    <property type="term" value="F:ubiquitin-like modifier activating enzyme activity"/>
    <property type="evidence" value="ECO:0007669"/>
    <property type="project" value="InterPro"/>
</dbReference>
<dbReference type="InterPro" id="IPR000594">
    <property type="entry name" value="ThiF_NAD_FAD-bd"/>
</dbReference>
<dbReference type="RefSeq" id="WP_053549372.1">
    <property type="nucleotide sequence ID" value="NZ_CP010802.1"/>
</dbReference>
<dbReference type="CDD" id="cd00755">
    <property type="entry name" value="YgdL_like"/>
    <property type="match status" value="1"/>
</dbReference>
<dbReference type="PATRIC" id="fig|1603606.3.peg.377"/>
<organism evidence="2 3">
    <name type="scientific">Desulfuromonas soudanensis</name>
    <dbReference type="NCBI Taxonomy" id="1603606"/>
    <lineage>
        <taxon>Bacteria</taxon>
        <taxon>Pseudomonadati</taxon>
        <taxon>Thermodesulfobacteriota</taxon>
        <taxon>Desulfuromonadia</taxon>
        <taxon>Desulfuromonadales</taxon>
        <taxon>Desulfuromonadaceae</taxon>
        <taxon>Desulfuromonas</taxon>
    </lineage>
</organism>
<dbReference type="OrthoDB" id="9804150at2"/>
<name>A0A0M4CUG0_9BACT</name>
<keyword evidence="3" id="KW-1185">Reference proteome</keyword>
<dbReference type="SUPFAM" id="SSF69572">
    <property type="entry name" value="Activating enzymes of the ubiquitin-like proteins"/>
    <property type="match status" value="1"/>
</dbReference>
<evidence type="ECO:0000313" key="2">
    <source>
        <dbReference type="EMBL" id="ALC15141.1"/>
    </source>
</evidence>
<dbReference type="AlphaFoldDB" id="A0A0M4CUG0"/>
<dbReference type="FunFam" id="3.40.50.720:FF:000141">
    <property type="entry name" value="tRNA threonylcarbamoyladenosine dehydratase"/>
    <property type="match status" value="1"/>
</dbReference>
<dbReference type="InterPro" id="IPR045886">
    <property type="entry name" value="ThiF/MoeB/HesA"/>
</dbReference>
<dbReference type="PANTHER" id="PTHR43267:SF1">
    <property type="entry name" value="TRNA THREONYLCARBAMOYLADENOSINE DEHYDRATASE"/>
    <property type="match status" value="1"/>
</dbReference>
<dbReference type="Pfam" id="PF00899">
    <property type="entry name" value="ThiF"/>
    <property type="match status" value="1"/>
</dbReference>
<reference evidence="2 3" key="1">
    <citation type="submission" date="2015-07" db="EMBL/GenBank/DDBJ databases">
        <title>Isolation and Genomic Characterization of a Novel Halophilic Metal-Reducing Deltaproteobacterium from the Deep Subsurface.</title>
        <authorList>
            <person name="Badalamenti J.P."/>
            <person name="Summers Z.M."/>
            <person name="Gralnick J.A."/>
            <person name="Bond D.R."/>
        </authorList>
    </citation>
    <scope>NUCLEOTIDE SEQUENCE [LARGE SCALE GENOMIC DNA]</scope>
    <source>
        <strain evidence="2 3">WTL</strain>
    </source>
</reference>
<feature type="domain" description="THIF-type NAD/FAD binding fold" evidence="1">
    <location>
        <begin position="12"/>
        <end position="256"/>
    </location>
</feature>
<evidence type="ECO:0000259" key="1">
    <source>
        <dbReference type="Pfam" id="PF00899"/>
    </source>
</evidence>
<dbReference type="GO" id="GO:0061504">
    <property type="term" value="P:cyclic threonylcarbamoyladenosine biosynthetic process"/>
    <property type="evidence" value="ECO:0007669"/>
    <property type="project" value="TreeGrafter"/>
</dbReference>
<accession>A0A0M4CUG0</accession>
<evidence type="ECO:0000313" key="3">
    <source>
        <dbReference type="Proteomes" id="UP000057158"/>
    </source>
</evidence>
<dbReference type="Proteomes" id="UP000057158">
    <property type="component" value="Chromosome"/>
</dbReference>
<dbReference type="EMBL" id="CP010802">
    <property type="protein sequence ID" value="ALC15141.1"/>
    <property type="molecule type" value="Genomic_DNA"/>
</dbReference>
<dbReference type="KEGG" id="des:DSOUD_0346"/>